<evidence type="ECO:0000313" key="8">
    <source>
        <dbReference type="Proteomes" id="UP000217103"/>
    </source>
</evidence>
<dbReference type="Proteomes" id="UP000217103">
    <property type="component" value="Unassembled WGS sequence"/>
</dbReference>
<dbReference type="Pfam" id="PF00931">
    <property type="entry name" value="NB-ARC"/>
    <property type="match status" value="1"/>
</dbReference>
<dbReference type="PRINTS" id="PR00364">
    <property type="entry name" value="DISEASERSIST"/>
</dbReference>
<dbReference type="Pfam" id="PF13424">
    <property type="entry name" value="TPR_12"/>
    <property type="match status" value="1"/>
</dbReference>
<feature type="DNA-binding region" description="OmpR/PhoB-type" evidence="5">
    <location>
        <begin position="1"/>
        <end position="92"/>
    </location>
</feature>
<dbReference type="SMART" id="SM00862">
    <property type="entry name" value="Trans_reg_C"/>
    <property type="match status" value="1"/>
</dbReference>
<dbReference type="CDD" id="cd15831">
    <property type="entry name" value="BTAD"/>
    <property type="match status" value="1"/>
</dbReference>
<evidence type="ECO:0000259" key="6">
    <source>
        <dbReference type="PROSITE" id="PS51755"/>
    </source>
</evidence>
<dbReference type="InterPro" id="IPR001867">
    <property type="entry name" value="OmpR/PhoB-type_DNA-bd"/>
</dbReference>
<dbReference type="GO" id="GO:0006355">
    <property type="term" value="P:regulation of DNA-templated transcription"/>
    <property type="evidence" value="ECO:0007669"/>
    <property type="project" value="InterPro"/>
</dbReference>
<organism evidence="7 8">
    <name type="scientific">Thermostaphylospora chromogena</name>
    <dbReference type="NCBI Taxonomy" id="35622"/>
    <lineage>
        <taxon>Bacteria</taxon>
        <taxon>Bacillati</taxon>
        <taxon>Actinomycetota</taxon>
        <taxon>Actinomycetes</taxon>
        <taxon>Streptosporangiales</taxon>
        <taxon>Thermomonosporaceae</taxon>
        <taxon>Thermostaphylospora</taxon>
    </lineage>
</organism>
<evidence type="ECO:0000256" key="2">
    <source>
        <dbReference type="ARBA" id="ARBA00023015"/>
    </source>
</evidence>
<dbReference type="InterPro" id="IPR036388">
    <property type="entry name" value="WH-like_DNA-bd_sf"/>
</dbReference>
<dbReference type="PANTHER" id="PTHR35807">
    <property type="entry name" value="TRANSCRIPTIONAL REGULATOR REDD-RELATED"/>
    <property type="match status" value="1"/>
</dbReference>
<dbReference type="Pfam" id="PF00486">
    <property type="entry name" value="Trans_reg_C"/>
    <property type="match status" value="1"/>
</dbReference>
<evidence type="ECO:0000313" key="7">
    <source>
        <dbReference type="EMBL" id="SDR21586.1"/>
    </source>
</evidence>
<reference evidence="7 8" key="1">
    <citation type="submission" date="2016-10" db="EMBL/GenBank/DDBJ databases">
        <authorList>
            <person name="de Groot N.N."/>
        </authorList>
    </citation>
    <scope>NUCLEOTIDE SEQUENCE [LARGE SCALE GENOMIC DNA]</scope>
    <source>
        <strain evidence="7 8">DSM 43794</strain>
    </source>
</reference>
<dbReference type="SUPFAM" id="SSF46894">
    <property type="entry name" value="C-terminal effector domain of the bipartite response regulators"/>
    <property type="match status" value="1"/>
</dbReference>
<dbReference type="SUPFAM" id="SSF48452">
    <property type="entry name" value="TPR-like"/>
    <property type="match status" value="2"/>
</dbReference>
<dbReference type="InterPro" id="IPR005158">
    <property type="entry name" value="BTAD"/>
</dbReference>
<accession>A0A1H1H937</accession>
<keyword evidence="3 5" id="KW-0238">DNA-binding</keyword>
<dbReference type="AlphaFoldDB" id="A0A1H1H937"/>
<dbReference type="Gene3D" id="1.25.40.10">
    <property type="entry name" value="Tetratricopeptide repeat domain"/>
    <property type="match status" value="3"/>
</dbReference>
<dbReference type="InterPro" id="IPR016032">
    <property type="entry name" value="Sig_transdc_resp-reg_C-effctor"/>
</dbReference>
<comment type="similarity">
    <text evidence="1">Belongs to the AfsR/DnrI/RedD regulatory family.</text>
</comment>
<dbReference type="OrthoDB" id="5521887at2"/>
<protein>
    <submittedName>
        <fullName evidence="7">DNA-binding transcriptional activator of the SARP family</fullName>
    </submittedName>
</protein>
<dbReference type="GO" id="GO:0003677">
    <property type="term" value="F:DNA binding"/>
    <property type="evidence" value="ECO:0007669"/>
    <property type="project" value="UniProtKB-UniRule"/>
</dbReference>
<dbReference type="EMBL" id="FNKK01000002">
    <property type="protein sequence ID" value="SDR21586.1"/>
    <property type="molecule type" value="Genomic_DNA"/>
</dbReference>
<dbReference type="InterPro" id="IPR019734">
    <property type="entry name" value="TPR_rpt"/>
</dbReference>
<dbReference type="Gene3D" id="3.40.50.300">
    <property type="entry name" value="P-loop containing nucleotide triphosphate hydrolases"/>
    <property type="match status" value="1"/>
</dbReference>
<sequence length="962" mass="106454">MLRFGILGQVTCWNDDKEIKIPRRLHEVALAVLLLNPGQTVSLDRLIDAMWGERPIPTARAQVHIRISRVRAALRPYGALIEQTGNGYALRIDEDAVDASVFEKFCRQGRAEARQGRLENAVRHFRDALALWRGPALDGVPGEVVRSEAARLEELRRIALTERIDLDLRLGRHEEVVADLQAAIQEDMLNERWYGQLMLALYRAGRQSEAVETFNRARKVLIEELGQDPGPGLRSLHQKILLQAPELDLDHAQDDGVPRQLPARPGWLVGRTAEVAQAAQALSSTVRRHPPIVAITGHGGVGKTAVALDAAYAAGYAYPDGQLYADLGAGGSRPAEVLAGFLRALGMQELPDGLDQQAAAFRSILARRRVLVFLDSVRSAEEVRLLSPANPQCGMIVTSRYPLTDLPGATLLPLSLLSPEDSRRLLEEVVGAERLAAEPEATEQVIEACGGMPLACRISAARLAAARHRPVRWLADRLADSRRRLDELAFGDLAVRSSLEVSYRALSEQHRRMLGVVAYLGMSEIAAWEAAALADLGVLEAENILDELVTYHLLDARDGEWPYYRLHDLVALYARERAEAEMSPAELTEALARVCGGWLALYDEVYTTIHGRHTVRLTSPAPRWHPPDMAISNLVTKSAYAWFDHHADRLMAMVRRAAEARLDDQCWDLLLGLAYHLALGDHFDEWKYAGDVALTAVREADNKRGEAAVLYSQGERAQCRQEYDEAIALLEASAKLFEKVGDDYGHGLARSDLAHVRRIQGDLALARDDYVAAIALLDAAGDLLTQAAARRGLARIEQELGHYAEARDILLEAHEQCRRVGGRRVEAQILHSLSELAVTSGDLVEAEARLRRARTICEELHDPVGEAYTAVGLGELHTRTGRFDDAQESLLHAVETAMALKNRLLQGRTLLALGELNALRGLHGLARRDHLAARHLFTQLGATRWVDKAEEALRTLQQREDD</sequence>
<keyword evidence="2" id="KW-0805">Transcription regulation</keyword>
<dbReference type="InterPro" id="IPR011990">
    <property type="entry name" value="TPR-like_helical_dom_sf"/>
</dbReference>
<dbReference type="GO" id="GO:0000160">
    <property type="term" value="P:phosphorelay signal transduction system"/>
    <property type="evidence" value="ECO:0007669"/>
    <property type="project" value="InterPro"/>
</dbReference>
<dbReference type="STRING" id="35622.SAMN04489764_4144"/>
<dbReference type="RefSeq" id="WP_093261167.1">
    <property type="nucleotide sequence ID" value="NZ_FNKK01000002.1"/>
</dbReference>
<dbReference type="InterPro" id="IPR002182">
    <property type="entry name" value="NB-ARC"/>
</dbReference>
<dbReference type="Gene3D" id="1.10.10.10">
    <property type="entry name" value="Winged helix-like DNA-binding domain superfamily/Winged helix DNA-binding domain"/>
    <property type="match status" value="1"/>
</dbReference>
<evidence type="ECO:0000256" key="4">
    <source>
        <dbReference type="ARBA" id="ARBA00023163"/>
    </source>
</evidence>
<dbReference type="PROSITE" id="PS51755">
    <property type="entry name" value="OMPR_PHOB"/>
    <property type="match status" value="1"/>
</dbReference>
<gene>
    <name evidence="7" type="ORF">SAMN04489764_4144</name>
</gene>
<feature type="domain" description="OmpR/PhoB-type" evidence="6">
    <location>
        <begin position="1"/>
        <end position="92"/>
    </location>
</feature>
<name>A0A1H1H937_9ACTN</name>
<dbReference type="GO" id="GO:0043531">
    <property type="term" value="F:ADP binding"/>
    <property type="evidence" value="ECO:0007669"/>
    <property type="project" value="InterPro"/>
</dbReference>
<evidence type="ECO:0000256" key="5">
    <source>
        <dbReference type="PROSITE-ProRule" id="PRU01091"/>
    </source>
</evidence>
<dbReference type="PANTHER" id="PTHR35807:SF1">
    <property type="entry name" value="TRANSCRIPTIONAL REGULATOR REDD"/>
    <property type="match status" value="1"/>
</dbReference>
<dbReference type="SMART" id="SM00028">
    <property type="entry name" value="TPR"/>
    <property type="match status" value="6"/>
</dbReference>
<proteinExistence type="inferred from homology"/>
<keyword evidence="8" id="KW-1185">Reference proteome</keyword>
<evidence type="ECO:0000256" key="3">
    <source>
        <dbReference type="ARBA" id="ARBA00023125"/>
    </source>
</evidence>
<keyword evidence="4" id="KW-0804">Transcription</keyword>
<dbReference type="InterPro" id="IPR051677">
    <property type="entry name" value="AfsR-DnrI-RedD_regulator"/>
</dbReference>
<dbReference type="SUPFAM" id="SSF52540">
    <property type="entry name" value="P-loop containing nucleoside triphosphate hydrolases"/>
    <property type="match status" value="1"/>
</dbReference>
<evidence type="ECO:0000256" key="1">
    <source>
        <dbReference type="ARBA" id="ARBA00005820"/>
    </source>
</evidence>
<dbReference type="Pfam" id="PF03704">
    <property type="entry name" value="BTAD"/>
    <property type="match status" value="1"/>
</dbReference>
<dbReference type="InterPro" id="IPR027417">
    <property type="entry name" value="P-loop_NTPase"/>
</dbReference>
<dbReference type="SMART" id="SM01043">
    <property type="entry name" value="BTAD"/>
    <property type="match status" value="1"/>
</dbReference>